<dbReference type="InterPro" id="IPR004358">
    <property type="entry name" value="Sig_transdc_His_kin-like_C"/>
</dbReference>
<dbReference type="Gene3D" id="3.30.565.10">
    <property type="entry name" value="Histidine kinase-like ATPase, C-terminal domain"/>
    <property type="match status" value="1"/>
</dbReference>
<dbReference type="InterPro" id="IPR003594">
    <property type="entry name" value="HATPase_dom"/>
</dbReference>
<evidence type="ECO:0000256" key="2">
    <source>
        <dbReference type="ARBA" id="ARBA00012438"/>
    </source>
</evidence>
<dbReference type="PANTHER" id="PTHR43547:SF2">
    <property type="entry name" value="HYBRID SIGNAL TRANSDUCTION HISTIDINE KINASE C"/>
    <property type="match status" value="1"/>
</dbReference>
<name>A0A1G6W2B7_9BACT</name>
<dbReference type="EC" id="2.7.13.3" evidence="2"/>
<dbReference type="EMBL" id="FNAC01000040">
    <property type="protein sequence ID" value="SDD60022.1"/>
    <property type="molecule type" value="Genomic_DNA"/>
</dbReference>
<evidence type="ECO:0000313" key="9">
    <source>
        <dbReference type="Proteomes" id="UP000199060"/>
    </source>
</evidence>
<keyword evidence="5" id="KW-0175">Coiled coil</keyword>
<evidence type="ECO:0000256" key="3">
    <source>
        <dbReference type="ARBA" id="ARBA00022553"/>
    </source>
</evidence>
<dbReference type="PROSITE" id="PS50109">
    <property type="entry name" value="HIS_KIN"/>
    <property type="match status" value="1"/>
</dbReference>
<proteinExistence type="predicted"/>
<dbReference type="Pfam" id="PF02518">
    <property type="entry name" value="HATPase_c"/>
    <property type="match status" value="1"/>
</dbReference>
<keyword evidence="4" id="KW-0802">TPR repeat</keyword>
<feature type="repeat" description="TPR" evidence="4">
    <location>
        <begin position="108"/>
        <end position="141"/>
    </location>
</feature>
<keyword evidence="3" id="KW-0597">Phosphoprotein</keyword>
<dbReference type="PROSITE" id="PS50005">
    <property type="entry name" value="TPR"/>
    <property type="match status" value="1"/>
</dbReference>
<feature type="coiled-coil region" evidence="5">
    <location>
        <begin position="302"/>
        <end position="334"/>
    </location>
</feature>
<keyword evidence="8" id="KW-0418">Kinase</keyword>
<dbReference type="InterPro" id="IPR011990">
    <property type="entry name" value="TPR-like_helical_dom_sf"/>
</dbReference>
<keyword evidence="9" id="KW-1185">Reference proteome</keyword>
<dbReference type="SMART" id="SM00387">
    <property type="entry name" value="HATPase_c"/>
    <property type="match status" value="1"/>
</dbReference>
<keyword evidence="6" id="KW-0472">Membrane</keyword>
<dbReference type="SUPFAM" id="SSF48452">
    <property type="entry name" value="TPR-like"/>
    <property type="match status" value="1"/>
</dbReference>
<protein>
    <recommendedName>
        <fullName evidence="2">histidine kinase</fullName>
        <ecNumber evidence="2">2.7.13.3</ecNumber>
    </recommendedName>
</protein>
<keyword evidence="6" id="KW-0812">Transmembrane</keyword>
<organism evidence="8 9">
    <name type="scientific">Algoriphagus faecimaris</name>
    <dbReference type="NCBI Taxonomy" id="686796"/>
    <lineage>
        <taxon>Bacteria</taxon>
        <taxon>Pseudomonadati</taxon>
        <taxon>Bacteroidota</taxon>
        <taxon>Cytophagia</taxon>
        <taxon>Cytophagales</taxon>
        <taxon>Cyclobacteriaceae</taxon>
        <taxon>Algoriphagus</taxon>
    </lineage>
</organism>
<evidence type="ECO:0000256" key="6">
    <source>
        <dbReference type="SAM" id="Phobius"/>
    </source>
</evidence>
<feature type="coiled-coil region" evidence="5">
    <location>
        <begin position="359"/>
        <end position="393"/>
    </location>
</feature>
<dbReference type="InterPro" id="IPR036890">
    <property type="entry name" value="HATPase_C_sf"/>
</dbReference>
<accession>A0A1G6W2B7</accession>
<dbReference type="GO" id="GO:0000155">
    <property type="term" value="F:phosphorelay sensor kinase activity"/>
    <property type="evidence" value="ECO:0007669"/>
    <property type="project" value="InterPro"/>
</dbReference>
<dbReference type="Pfam" id="PF13424">
    <property type="entry name" value="TPR_12"/>
    <property type="match status" value="1"/>
</dbReference>
<evidence type="ECO:0000256" key="1">
    <source>
        <dbReference type="ARBA" id="ARBA00000085"/>
    </source>
</evidence>
<gene>
    <name evidence="8" type="ORF">SAMN04488104_104028</name>
</gene>
<dbReference type="Gene3D" id="1.10.287.130">
    <property type="match status" value="1"/>
</dbReference>
<dbReference type="CDD" id="cd00075">
    <property type="entry name" value="HATPase"/>
    <property type="match status" value="1"/>
</dbReference>
<evidence type="ECO:0000259" key="7">
    <source>
        <dbReference type="PROSITE" id="PS50109"/>
    </source>
</evidence>
<keyword evidence="8" id="KW-0808">Transferase</keyword>
<feature type="domain" description="Histidine kinase" evidence="7">
    <location>
        <begin position="400"/>
        <end position="618"/>
    </location>
</feature>
<dbReference type="AlphaFoldDB" id="A0A1G6W2B7"/>
<comment type="catalytic activity">
    <reaction evidence="1">
        <text>ATP + protein L-histidine = ADP + protein N-phospho-L-histidine.</text>
        <dbReference type="EC" id="2.7.13.3"/>
    </reaction>
</comment>
<dbReference type="SMART" id="SM00388">
    <property type="entry name" value="HisKA"/>
    <property type="match status" value="1"/>
</dbReference>
<dbReference type="RefSeq" id="WP_087940760.1">
    <property type="nucleotide sequence ID" value="NZ_FNAC01000040.1"/>
</dbReference>
<dbReference type="CDD" id="cd00082">
    <property type="entry name" value="HisKA"/>
    <property type="match status" value="1"/>
</dbReference>
<dbReference type="InterPro" id="IPR003661">
    <property type="entry name" value="HisK_dim/P_dom"/>
</dbReference>
<keyword evidence="6" id="KW-1133">Transmembrane helix</keyword>
<dbReference type="SMART" id="SM00028">
    <property type="entry name" value="TPR"/>
    <property type="match status" value="5"/>
</dbReference>
<reference evidence="9" key="1">
    <citation type="submission" date="2016-10" db="EMBL/GenBank/DDBJ databases">
        <authorList>
            <person name="Varghese N."/>
            <person name="Submissions S."/>
        </authorList>
    </citation>
    <scope>NUCLEOTIDE SEQUENCE [LARGE SCALE GENOMIC DNA]</scope>
    <source>
        <strain evidence="9">DSM 23095</strain>
    </source>
</reference>
<dbReference type="Gene3D" id="1.25.40.10">
    <property type="entry name" value="Tetratricopeptide repeat domain"/>
    <property type="match status" value="2"/>
</dbReference>
<sequence>MTRQLYLVFISFLVLYSPTVLAQGVKFDSLVSQAKRLLYTDSDSAMYFLVQAEKKWESEQEDKKLREGILQNVWGALNYIKGDYAASMRYYSAALEILEDEQNLPELVYALNGRALIYLSQHEYEKSIEIFNQCIAINKELKDSTALAKNHFNKSISEDESGKNEAALQSLEEALGYLKGNESDPLYLMSINRRAKIYYELGELAKSKENYFEIIQNSEDANNWELTFAYSGLAEVALAEGNPQQAIQYGTTSLGYAEKVKALWDKERATAVLYQAYEDLGSFEDALVYSRLNKTYSDSLYNQNKNAEISYLQLQLTEAENQVLKNEQETSKKEIALSRNLLIVLLVGLGIAIAAIFLFQRLLRQKNKYNQNLSEKQKEIEARNQKLTAINEEKNKLFSILSHDLKAPINSIKQLLELEELGLFKEDEKIKARGILIKQVNATQDMINELLQWAHAQLDGIITKREPIELQKIIESQIKHLEFQALGKGIHIDWKEEKELSRILADPQQVKIIVQNCLQNAIKFSHRESSVQVSVEESENYIELIILDQGIGIPPEKLNEINTKMVRVESSEGTNKEKGTGLGLLLVRQFVEKNKGKFHINSQVNQGTEVRISFEKEKKP</sequence>
<evidence type="ECO:0000313" key="8">
    <source>
        <dbReference type="EMBL" id="SDD60022.1"/>
    </source>
</evidence>
<dbReference type="SUPFAM" id="SSF47384">
    <property type="entry name" value="Homodimeric domain of signal transducing histidine kinase"/>
    <property type="match status" value="1"/>
</dbReference>
<dbReference type="SUPFAM" id="SSF55874">
    <property type="entry name" value="ATPase domain of HSP90 chaperone/DNA topoisomerase II/histidine kinase"/>
    <property type="match status" value="1"/>
</dbReference>
<dbReference type="InterPro" id="IPR036097">
    <property type="entry name" value="HisK_dim/P_sf"/>
</dbReference>
<dbReference type="Proteomes" id="UP000199060">
    <property type="component" value="Unassembled WGS sequence"/>
</dbReference>
<dbReference type="STRING" id="686796.SAMN04488104_104028"/>
<evidence type="ECO:0000256" key="5">
    <source>
        <dbReference type="SAM" id="Coils"/>
    </source>
</evidence>
<evidence type="ECO:0000256" key="4">
    <source>
        <dbReference type="PROSITE-ProRule" id="PRU00339"/>
    </source>
</evidence>
<dbReference type="InterPro" id="IPR005467">
    <property type="entry name" value="His_kinase_dom"/>
</dbReference>
<dbReference type="PANTHER" id="PTHR43547">
    <property type="entry name" value="TWO-COMPONENT HISTIDINE KINASE"/>
    <property type="match status" value="1"/>
</dbReference>
<feature type="transmembrane region" description="Helical" evidence="6">
    <location>
        <begin position="341"/>
        <end position="359"/>
    </location>
</feature>
<dbReference type="OrthoDB" id="1269247at2"/>
<dbReference type="PRINTS" id="PR00344">
    <property type="entry name" value="BCTRLSENSOR"/>
</dbReference>
<dbReference type="InterPro" id="IPR019734">
    <property type="entry name" value="TPR_rpt"/>
</dbReference>